<sequence length="170" mass="18958">MSGKILAILIVAAALIFGAVVYYTQVYYFYETLPADEARVVLTPQDRGAPRDIPFEGFEAIDATSSPIRYRACFTTSERPDTLDPVFERYEGAEPRNAPFWFGCFDADEIGTEIAAGTAHVYTSQRNIEFGIDRVVAITEDGRGYVWEEVNECGDKTYDGTPLGEDCPQR</sequence>
<protein>
    <submittedName>
        <fullName evidence="1">DUF6446 family protein</fullName>
    </submittedName>
</protein>
<evidence type="ECO:0000313" key="1">
    <source>
        <dbReference type="EMBL" id="XCC96079.1"/>
    </source>
</evidence>
<organism evidence="1">
    <name type="scientific">Alloyangia sp. H15</name>
    <dbReference type="NCBI Taxonomy" id="3029062"/>
    <lineage>
        <taxon>Bacteria</taxon>
        <taxon>Pseudomonadati</taxon>
        <taxon>Pseudomonadota</taxon>
        <taxon>Alphaproteobacteria</taxon>
        <taxon>Rhodobacterales</taxon>
        <taxon>Roseobacteraceae</taxon>
        <taxon>Alloyangia</taxon>
    </lineage>
</organism>
<dbReference type="AlphaFoldDB" id="A0AAU8ANK6"/>
<dbReference type="EMBL" id="CP123385">
    <property type="protein sequence ID" value="XCC96079.1"/>
    <property type="molecule type" value="Genomic_DNA"/>
</dbReference>
<dbReference type="InterPro" id="IPR045616">
    <property type="entry name" value="DUF6446"/>
</dbReference>
<dbReference type="Pfam" id="PF20044">
    <property type="entry name" value="DUF6446"/>
    <property type="match status" value="1"/>
</dbReference>
<name>A0AAU8ANK6_9RHOB</name>
<accession>A0AAU8ANK6</accession>
<proteinExistence type="predicted"/>
<dbReference type="RefSeq" id="WP_353474946.1">
    <property type="nucleotide sequence ID" value="NZ_CP123385.1"/>
</dbReference>
<gene>
    <name evidence="1" type="ORF">PVT71_15375</name>
</gene>
<reference evidence="1" key="1">
    <citation type="submission" date="2023-02" db="EMBL/GenBank/DDBJ databases">
        <title>Description and genomic characterization of Salipiger bruguierae sp. nov., isolated from the sediment of mangrove plant Bruguiera sexangula.</title>
        <authorList>
            <person name="Long M."/>
        </authorList>
    </citation>
    <scope>NUCLEOTIDE SEQUENCE</scope>
    <source>
        <strain evidence="1">H15</strain>
    </source>
</reference>